<feature type="transmembrane region" description="Helical" evidence="10">
    <location>
        <begin position="455"/>
        <end position="475"/>
    </location>
</feature>
<dbReference type="GO" id="GO:0005886">
    <property type="term" value="C:plasma membrane"/>
    <property type="evidence" value="ECO:0007669"/>
    <property type="project" value="UniProtKB-SubCell"/>
</dbReference>
<protein>
    <submittedName>
        <fullName evidence="12">O-antigen flippase</fullName>
    </submittedName>
</protein>
<feature type="transmembrane region" description="Helical" evidence="10">
    <location>
        <begin position="262"/>
        <end position="280"/>
    </location>
</feature>
<comment type="similarity">
    <text evidence="9">Belongs to the MurJ/MviN family.</text>
</comment>
<comment type="subcellular location">
    <subcellularLocation>
        <location evidence="1">Cell membrane</location>
        <topology evidence="1">Multi-pass membrane protein</topology>
    </subcellularLocation>
</comment>
<organism evidence="12">
    <name type="scientific">Escherichia coli</name>
    <dbReference type="NCBI Taxonomy" id="562"/>
    <lineage>
        <taxon>Bacteria</taxon>
        <taxon>Pseudomonadati</taxon>
        <taxon>Pseudomonadota</taxon>
        <taxon>Gammaproteobacteria</taxon>
        <taxon>Enterobacterales</taxon>
        <taxon>Enterobacteriaceae</taxon>
        <taxon>Escherichia</taxon>
    </lineage>
</organism>
<keyword evidence="6 10" id="KW-1133">Transmembrane helix</keyword>
<dbReference type="GO" id="GO:0034204">
    <property type="term" value="P:lipid translocation"/>
    <property type="evidence" value="ECO:0007669"/>
    <property type="project" value="TreeGrafter"/>
</dbReference>
<dbReference type="PANTHER" id="PTHR47019">
    <property type="entry name" value="LIPID II FLIPPASE MURJ"/>
    <property type="match status" value="1"/>
</dbReference>
<feature type="transmembrane region" description="Helical" evidence="10">
    <location>
        <begin position="172"/>
        <end position="194"/>
    </location>
</feature>
<comment type="function">
    <text evidence="8">Involved in peptidoglycan biosynthesis. Transports lipid-linked peptidoglycan precursors from the inner to the outer leaflet of the cytoplasmic membrane.</text>
</comment>
<feature type="transmembrane region" description="Helical" evidence="10">
    <location>
        <begin position="78"/>
        <end position="97"/>
    </location>
</feature>
<evidence type="ECO:0000313" key="12">
    <source>
        <dbReference type="EMBL" id="BAQ01958.1"/>
    </source>
</evidence>
<evidence type="ECO:0000256" key="1">
    <source>
        <dbReference type="ARBA" id="ARBA00004651"/>
    </source>
</evidence>
<dbReference type="Pfam" id="PF03023">
    <property type="entry name" value="MurJ"/>
    <property type="match status" value="1"/>
</dbReference>
<evidence type="ECO:0000256" key="10">
    <source>
        <dbReference type="SAM" id="Phobius"/>
    </source>
</evidence>
<evidence type="ECO:0000256" key="7">
    <source>
        <dbReference type="ARBA" id="ARBA00023136"/>
    </source>
</evidence>
<gene>
    <name evidence="12" type="primary">wzx</name>
</gene>
<dbReference type="EMBL" id="AB812076">
    <property type="protein sequence ID" value="BAQ01958.1"/>
    <property type="molecule type" value="Genomic_DNA"/>
</dbReference>
<feature type="transmembrane region" description="Helical" evidence="10">
    <location>
        <begin position="426"/>
        <end position="449"/>
    </location>
</feature>
<keyword evidence="7 10" id="KW-0472">Membrane</keyword>
<evidence type="ECO:0000256" key="4">
    <source>
        <dbReference type="ARBA" id="ARBA00022960"/>
    </source>
</evidence>
<keyword evidence="5" id="KW-0573">Peptidoglycan synthesis</keyword>
<dbReference type="PRINTS" id="PR01806">
    <property type="entry name" value="VIRFACTRMVIN"/>
</dbReference>
<proteinExistence type="inferred from homology"/>
<evidence type="ECO:0000256" key="5">
    <source>
        <dbReference type="ARBA" id="ARBA00022984"/>
    </source>
</evidence>
<dbReference type="GO" id="GO:0015648">
    <property type="term" value="F:lipid-linked peptidoglycan transporter activity"/>
    <property type="evidence" value="ECO:0007669"/>
    <property type="project" value="TreeGrafter"/>
</dbReference>
<dbReference type="EMBL" id="KJ778800">
    <property type="protein sequence ID" value="AIG62761.1"/>
    <property type="molecule type" value="Genomic_DNA"/>
</dbReference>
<evidence type="ECO:0000256" key="9">
    <source>
        <dbReference type="ARBA" id="ARBA00061532"/>
    </source>
</evidence>
<feature type="transmembrane region" description="Helical" evidence="10">
    <location>
        <begin position="396"/>
        <end position="414"/>
    </location>
</feature>
<dbReference type="GO" id="GO:0009252">
    <property type="term" value="P:peptidoglycan biosynthetic process"/>
    <property type="evidence" value="ECO:0007669"/>
    <property type="project" value="UniProtKB-KW"/>
</dbReference>
<feature type="transmembrane region" description="Helical" evidence="10">
    <location>
        <begin position="367"/>
        <end position="390"/>
    </location>
</feature>
<dbReference type="InterPro" id="IPR004268">
    <property type="entry name" value="MurJ"/>
</dbReference>
<evidence type="ECO:0000313" key="11">
    <source>
        <dbReference type="EMBL" id="AIG62761.1"/>
    </source>
</evidence>
<keyword evidence="4" id="KW-0133">Cell shape</keyword>
<name>A0A0A8J7J6_ECOLX</name>
<keyword evidence="3 10" id="KW-0812">Transmembrane</keyword>
<evidence type="ECO:0000256" key="2">
    <source>
        <dbReference type="ARBA" id="ARBA00022475"/>
    </source>
</evidence>
<sequence>MNFLVYLALSIVSKLIASVREFGVGFIWGTGSIVDAFILAMMLPMFFIDIASVMFNSTYIGIYVNSANKERRFFFKDVFYFTLIYVLFTNIIVIFFLKEYIAYSDIPIETKHIIDNIIIYIVVYYSLLAFCEFYKAHLMACEKQKMMPLPMICANIVFISTMYYFSEGANDIALVSCFVFSSVIQFILYIPLIIKKDSVYIMNSSVSHSREANKKLFLKNLVPVFFNAAVNQSSKITDKVIASSLIIGSLSSLYFAQQLYALYVNIIIVSVLSFAYPKICKKANENKYEFSSYIVQVIIVLFVLLVYPVMLGWRYAQDIFKFILVNSTTQNIKVVSEMFMVLLSVVVFESISASLKRAFWALNKMKVTVYISGFTVIINIILSVLLSSYYGPKGLVYSYCAATILSTMLLIFYFNKVSKITIPKNIFLPIMTASIISVTFYILLGFFRIDLNKPISLLIPGLIVVLGMFLLFVCFNKNSISKVLKE</sequence>
<dbReference type="GO" id="GO:0008360">
    <property type="term" value="P:regulation of cell shape"/>
    <property type="evidence" value="ECO:0007669"/>
    <property type="project" value="UniProtKB-KW"/>
</dbReference>
<dbReference type="InterPro" id="IPR051050">
    <property type="entry name" value="Lipid_II_flippase_MurJ/MviN"/>
</dbReference>
<accession>A0A0A8J7J6</accession>
<dbReference type="AlphaFoldDB" id="A0A0A8J7J6"/>
<evidence type="ECO:0000256" key="6">
    <source>
        <dbReference type="ARBA" id="ARBA00022989"/>
    </source>
</evidence>
<feature type="transmembrane region" description="Helical" evidence="10">
    <location>
        <begin position="117"/>
        <end position="134"/>
    </location>
</feature>
<feature type="transmembrane region" description="Helical" evidence="10">
    <location>
        <begin position="33"/>
        <end position="57"/>
    </location>
</feature>
<feature type="transmembrane region" description="Helical" evidence="10">
    <location>
        <begin position="335"/>
        <end position="355"/>
    </location>
</feature>
<reference evidence="12" key="1">
    <citation type="journal article" date="2014" name="DNA Res.">
        <title>A complete view of the genetic diversity of the Escherichia coli O-antigen biosynthesis gene cluster.</title>
        <authorList>
            <person name="Iguchi A."/>
            <person name="Iyoda S."/>
            <person name="Kikuchi T."/>
            <person name="Ogura Y."/>
            <person name="Katsura K."/>
            <person name="Ohnishi M."/>
            <person name="Hayashi T."/>
            <person name="Thomson N.R."/>
        </authorList>
    </citation>
    <scope>NUCLEOTIDE SEQUENCE</scope>
    <source>
        <strain evidence="12">E4378</strain>
    </source>
</reference>
<evidence type="ECO:0000256" key="8">
    <source>
        <dbReference type="ARBA" id="ARBA00060041"/>
    </source>
</evidence>
<evidence type="ECO:0000256" key="3">
    <source>
        <dbReference type="ARBA" id="ARBA00022692"/>
    </source>
</evidence>
<reference evidence="11" key="2">
    <citation type="journal article" date="2016" name="PLoS ONE">
        <title>Comparison of O-Antigen Gene Clusters of All O-Serogroups of Escherichia coli and Proposal for Adopting a New Nomenclature for O-Typing.</title>
        <authorList>
            <person name="DebRoy C."/>
            <person name="Fratamico P.M."/>
            <person name="Yan X."/>
            <person name="Baranzoni G."/>
            <person name="Liu Y."/>
            <person name="Needleman D.S."/>
            <person name="Tebbs R."/>
            <person name="O'Connell C.D."/>
            <person name="Allred A."/>
            <person name="Swimley M."/>
            <person name="Mwangi M."/>
            <person name="Kapur V."/>
            <person name="Raygoza Garay J.A."/>
            <person name="Roberts E.L."/>
            <person name="Katani R."/>
        </authorList>
    </citation>
    <scope>NUCLEOTIDE SEQUENCE</scope>
    <source>
        <strain evidence="11">E43478</strain>
    </source>
</reference>
<keyword evidence="2" id="KW-1003">Cell membrane</keyword>
<dbReference type="RefSeq" id="WP_061892865.1">
    <property type="nucleotide sequence ID" value="NZ_BIDG01000021.1"/>
</dbReference>
<feature type="transmembrane region" description="Helical" evidence="10">
    <location>
        <begin position="292"/>
        <end position="315"/>
    </location>
</feature>
<dbReference type="PANTHER" id="PTHR47019:SF1">
    <property type="entry name" value="LIPID II FLIPPASE MURJ"/>
    <property type="match status" value="1"/>
</dbReference>